<feature type="domain" description="BPL/LPL catalytic" evidence="2">
    <location>
        <begin position="25"/>
        <end position="146"/>
    </location>
</feature>
<proteinExistence type="predicted"/>
<dbReference type="SUPFAM" id="SSF55681">
    <property type="entry name" value="Class II aaRS and biotin synthetases"/>
    <property type="match status" value="1"/>
</dbReference>
<dbReference type="NCBIfam" id="TIGR00121">
    <property type="entry name" value="birA_ligase"/>
    <property type="match status" value="1"/>
</dbReference>
<gene>
    <name evidence="3" type="ORF">ACFQ47_01175</name>
</gene>
<dbReference type="Proteomes" id="UP001597192">
    <property type="component" value="Unassembled WGS sequence"/>
</dbReference>
<keyword evidence="1 3" id="KW-0436">Ligase</keyword>
<dbReference type="CDD" id="cd16442">
    <property type="entry name" value="BPL"/>
    <property type="match status" value="1"/>
</dbReference>
<dbReference type="EMBL" id="JBHTOG010000003">
    <property type="protein sequence ID" value="MFD1431320.1"/>
    <property type="molecule type" value="Genomic_DNA"/>
</dbReference>
<accession>A0ABW4CK89</accession>
<evidence type="ECO:0000256" key="1">
    <source>
        <dbReference type="ARBA" id="ARBA00022598"/>
    </source>
</evidence>
<sequence>MFSAHQVTAALPPHLKHLPILTYDSVSSTNQVAAALLASGRRAPFILTANGQTAGIGRSGHQFLSPQQSGLYLTVTIPLADWRPAPALLTPAAGVALCQTITAMTGQAPRLKWVNDVLLDDAKIAGILAQLVAAPTPTVVLGVGLNLAPLTTQPESTVPAGSLFTALPASDLRPLLAANWLAALANLNQPDAAILPAYRKRAAWVGRQVILTTGTVQTAGILTGFADDGQLLLTTAKGPRSFADGTLRLG</sequence>
<dbReference type="EC" id="6.3.4.15" evidence="3"/>
<organism evidence="3 4">
    <name type="scientific">Lacticaseibacillus yichunensis</name>
    <dbReference type="NCBI Taxonomy" id="2486015"/>
    <lineage>
        <taxon>Bacteria</taxon>
        <taxon>Bacillati</taxon>
        <taxon>Bacillota</taxon>
        <taxon>Bacilli</taxon>
        <taxon>Lactobacillales</taxon>
        <taxon>Lactobacillaceae</taxon>
        <taxon>Lacticaseibacillus</taxon>
    </lineage>
</organism>
<name>A0ABW4CK89_9LACO</name>
<dbReference type="InterPro" id="IPR004408">
    <property type="entry name" value="Biotin_CoA_COase_ligase"/>
</dbReference>
<reference evidence="4" key="1">
    <citation type="journal article" date="2019" name="Int. J. Syst. Evol. Microbiol.">
        <title>The Global Catalogue of Microorganisms (GCM) 10K type strain sequencing project: providing services to taxonomists for standard genome sequencing and annotation.</title>
        <authorList>
            <consortium name="The Broad Institute Genomics Platform"/>
            <consortium name="The Broad Institute Genome Sequencing Center for Infectious Disease"/>
            <person name="Wu L."/>
            <person name="Ma J."/>
        </authorList>
    </citation>
    <scope>NUCLEOTIDE SEQUENCE [LARGE SCALE GENOMIC DNA]</scope>
    <source>
        <strain evidence="4">CCM 8947</strain>
    </source>
</reference>
<keyword evidence="4" id="KW-1185">Reference proteome</keyword>
<evidence type="ECO:0000313" key="3">
    <source>
        <dbReference type="EMBL" id="MFD1431320.1"/>
    </source>
</evidence>
<protein>
    <submittedName>
        <fullName evidence="3">Biotin--[acetyl-CoA-carboxylase] ligase</fullName>
        <ecNumber evidence="3">6.3.4.15</ecNumber>
    </submittedName>
</protein>
<dbReference type="GO" id="GO:0004077">
    <property type="term" value="F:biotin--[biotin carboxyl-carrier protein] ligase activity"/>
    <property type="evidence" value="ECO:0007669"/>
    <property type="project" value="UniProtKB-EC"/>
</dbReference>
<dbReference type="Gene3D" id="3.30.930.10">
    <property type="entry name" value="Bira Bifunctional Protein, Domain 2"/>
    <property type="match status" value="1"/>
</dbReference>
<comment type="caution">
    <text evidence="3">The sequence shown here is derived from an EMBL/GenBank/DDBJ whole genome shotgun (WGS) entry which is preliminary data.</text>
</comment>
<dbReference type="Pfam" id="PF03099">
    <property type="entry name" value="BPL_LplA_LipB"/>
    <property type="match status" value="1"/>
</dbReference>
<dbReference type="RefSeq" id="WP_125696582.1">
    <property type="nucleotide sequence ID" value="NZ_JBHTOG010000003.1"/>
</dbReference>
<evidence type="ECO:0000313" key="4">
    <source>
        <dbReference type="Proteomes" id="UP001597192"/>
    </source>
</evidence>
<dbReference type="PANTHER" id="PTHR12835:SF5">
    <property type="entry name" value="BIOTIN--PROTEIN LIGASE"/>
    <property type="match status" value="1"/>
</dbReference>
<evidence type="ECO:0000259" key="2">
    <source>
        <dbReference type="Pfam" id="PF03099"/>
    </source>
</evidence>
<dbReference type="InterPro" id="IPR004143">
    <property type="entry name" value="BPL_LPL_catalytic"/>
</dbReference>
<dbReference type="PANTHER" id="PTHR12835">
    <property type="entry name" value="BIOTIN PROTEIN LIGASE"/>
    <property type="match status" value="1"/>
</dbReference>
<dbReference type="InterPro" id="IPR045864">
    <property type="entry name" value="aa-tRNA-synth_II/BPL/LPL"/>
</dbReference>